<dbReference type="EMBL" id="CAADFS010000030">
    <property type="protein sequence ID" value="VFK46320.1"/>
    <property type="molecule type" value="Genomic_DNA"/>
</dbReference>
<proteinExistence type="predicted"/>
<dbReference type="PANTHER" id="PTHR30399">
    <property type="entry name" value="UNCHARACTERIZED PROTEIN YGJP"/>
    <property type="match status" value="1"/>
</dbReference>
<dbReference type="CDD" id="cd07344">
    <property type="entry name" value="M48_yhfN_like"/>
    <property type="match status" value="1"/>
</dbReference>
<evidence type="ECO:0000313" key="4">
    <source>
        <dbReference type="EMBL" id="VFK55924.1"/>
    </source>
</evidence>
<dbReference type="InterPro" id="IPR053136">
    <property type="entry name" value="UTP_pyrophosphatase-like"/>
</dbReference>
<dbReference type="PANTHER" id="PTHR30399:SF1">
    <property type="entry name" value="UTP PYROPHOSPHATASE"/>
    <property type="match status" value="1"/>
</dbReference>
<dbReference type="Gene3D" id="3.30.2010.10">
    <property type="entry name" value="Metalloproteases ('zincins'), catalytic domain"/>
    <property type="match status" value="1"/>
</dbReference>
<dbReference type="EMBL" id="CAADFW010000008">
    <property type="protein sequence ID" value="VFK55924.1"/>
    <property type="molecule type" value="Genomic_DNA"/>
</dbReference>
<dbReference type="Pfam" id="PF01863">
    <property type="entry name" value="YgjP-like"/>
    <property type="match status" value="1"/>
</dbReference>
<gene>
    <name evidence="3" type="ORF">BECKTC1821D_GA0114238_103012</name>
    <name evidence="2" type="ORF">BECKTC1821E_GA0114239_100642</name>
    <name evidence="4" type="ORF">BECKTC1821F_GA0114240_100842</name>
</gene>
<reference evidence="2" key="1">
    <citation type="submission" date="2019-02" db="EMBL/GenBank/DDBJ databases">
        <authorList>
            <person name="Gruber-Vodicka R. H."/>
            <person name="Seah K. B. B."/>
        </authorList>
    </citation>
    <scope>NUCLEOTIDE SEQUENCE</scope>
    <source>
        <strain evidence="3">BECK_BZ123</strain>
        <strain evidence="2">BECK_BZ125</strain>
        <strain evidence="4">BECK_BZ126</strain>
    </source>
</reference>
<name>A0A450YET3_9GAMM</name>
<organism evidence="2">
    <name type="scientific">Candidatus Kentrum sp. TC</name>
    <dbReference type="NCBI Taxonomy" id="2126339"/>
    <lineage>
        <taxon>Bacteria</taxon>
        <taxon>Pseudomonadati</taxon>
        <taxon>Pseudomonadota</taxon>
        <taxon>Gammaproteobacteria</taxon>
        <taxon>Candidatus Kentrum</taxon>
    </lineage>
</organism>
<dbReference type="AlphaFoldDB" id="A0A450YET3"/>
<protein>
    <recommendedName>
        <fullName evidence="1">YgjP-like metallopeptidase domain-containing protein</fullName>
    </recommendedName>
</protein>
<evidence type="ECO:0000313" key="3">
    <source>
        <dbReference type="EMBL" id="VFK46320.1"/>
    </source>
</evidence>
<feature type="domain" description="YgjP-like metallopeptidase" evidence="1">
    <location>
        <begin position="32"/>
        <end position="233"/>
    </location>
</feature>
<dbReference type="InterPro" id="IPR002725">
    <property type="entry name" value="YgjP-like_metallopeptidase"/>
</dbReference>
<sequence length="242" mass="28436">MPPHSIEQYDSHVFLSNEEPIPYTLYQMPRRKRVHIVISNDGQLQVRAPRGFTPSEAEKALHTRGVWVLDTLRRIRISCAKRSPLRTGTRLSLLDESLRLIIIRESRSFVVRDENILRVHIPSEAEQDIRVSLERWYRSEAKKYLPIRLTALAEYVGMHPTRISIRSQKTRWGSCSGKGHISLNWRLMLLPTRLTDYVLTHELCHLRYLNHSPKFWALIRKTIPDYEERRTQLIKVLGSLVL</sequence>
<evidence type="ECO:0000259" key="1">
    <source>
        <dbReference type="Pfam" id="PF01863"/>
    </source>
</evidence>
<accession>A0A450YET3</accession>
<evidence type="ECO:0000313" key="2">
    <source>
        <dbReference type="EMBL" id="VFK40058.1"/>
    </source>
</evidence>
<dbReference type="EMBL" id="CAADFT010000006">
    <property type="protein sequence ID" value="VFK40058.1"/>
    <property type="molecule type" value="Genomic_DNA"/>
</dbReference>